<gene>
    <name evidence="2" type="ORF">BQ4739_LOCUS18550</name>
</gene>
<protein>
    <submittedName>
        <fullName evidence="2">Uncharacterized protein</fullName>
    </submittedName>
</protein>
<evidence type="ECO:0000256" key="1">
    <source>
        <dbReference type="SAM" id="MobiDB-lite"/>
    </source>
</evidence>
<evidence type="ECO:0000313" key="3">
    <source>
        <dbReference type="Proteomes" id="UP000256970"/>
    </source>
</evidence>
<accession>A0A383WLB0</accession>
<keyword evidence="3" id="KW-1185">Reference proteome</keyword>
<reference evidence="2 3" key="1">
    <citation type="submission" date="2016-10" db="EMBL/GenBank/DDBJ databases">
        <authorList>
            <person name="Cai Z."/>
        </authorList>
    </citation>
    <scope>NUCLEOTIDE SEQUENCE [LARGE SCALE GENOMIC DNA]</scope>
</reference>
<dbReference type="EMBL" id="FNXT01001312">
    <property type="protein sequence ID" value="SZX78245.1"/>
    <property type="molecule type" value="Genomic_DNA"/>
</dbReference>
<organism evidence="2 3">
    <name type="scientific">Tetradesmus obliquus</name>
    <name type="common">Green alga</name>
    <name type="synonym">Acutodesmus obliquus</name>
    <dbReference type="NCBI Taxonomy" id="3088"/>
    <lineage>
        <taxon>Eukaryota</taxon>
        <taxon>Viridiplantae</taxon>
        <taxon>Chlorophyta</taxon>
        <taxon>core chlorophytes</taxon>
        <taxon>Chlorophyceae</taxon>
        <taxon>CS clade</taxon>
        <taxon>Sphaeropleales</taxon>
        <taxon>Scenedesmaceae</taxon>
        <taxon>Tetradesmus</taxon>
    </lineage>
</organism>
<sequence>MEKQRESILVTIFAVMSEQQAAKEHELNRQRQAALQSALEKARAAASSPEYLAGKAGVEQLLNEGKALDSSRRAIVEPIVIGEDSSRGGSPRIPAFRGEPSNIEKPMGLVKFSDEWWASYNARMRQEDSDGEQQSYDDDRTDADEDYLAEIEHDGVGGGTQEMADVV</sequence>
<proteinExistence type="predicted"/>
<dbReference type="AlphaFoldDB" id="A0A383WLB0"/>
<feature type="region of interest" description="Disordered" evidence="1">
    <location>
        <begin position="124"/>
        <end position="144"/>
    </location>
</feature>
<feature type="compositionally biased region" description="Acidic residues" evidence="1">
    <location>
        <begin position="129"/>
        <end position="144"/>
    </location>
</feature>
<name>A0A383WLB0_TETOB</name>
<dbReference type="Proteomes" id="UP000256970">
    <property type="component" value="Unassembled WGS sequence"/>
</dbReference>
<evidence type="ECO:0000313" key="2">
    <source>
        <dbReference type="EMBL" id="SZX78245.1"/>
    </source>
</evidence>